<keyword evidence="1" id="KW-0472">Membrane</keyword>
<reference evidence="3" key="1">
    <citation type="submission" date="2015-07" db="EMBL/GenBank/DDBJ databases">
        <title>Whole genome sequence of an Ensifer adhaerens strain isolated from a cave pool in the Wind Cave National Park.</title>
        <authorList>
            <person name="Eng W.W.H."/>
            <person name="Gan H.M."/>
            <person name="Barton H.A."/>
            <person name="Savka M.A."/>
        </authorList>
    </citation>
    <scope>NUCLEOTIDE SEQUENCE [LARGE SCALE GENOMIC DNA]</scope>
    <source>
        <strain evidence="3">SD006</strain>
    </source>
</reference>
<organism evidence="2 3">
    <name type="scientific">Ensifer adhaerens</name>
    <name type="common">Sinorhizobium morelense</name>
    <dbReference type="NCBI Taxonomy" id="106592"/>
    <lineage>
        <taxon>Bacteria</taxon>
        <taxon>Pseudomonadati</taxon>
        <taxon>Pseudomonadota</taxon>
        <taxon>Alphaproteobacteria</taxon>
        <taxon>Hyphomicrobiales</taxon>
        <taxon>Rhizobiaceae</taxon>
        <taxon>Sinorhizobium/Ensifer group</taxon>
        <taxon>Ensifer</taxon>
    </lineage>
</organism>
<dbReference type="EMBL" id="LGAP01000015">
    <property type="protein sequence ID" value="KOF16698.1"/>
    <property type="molecule type" value="Genomic_DNA"/>
</dbReference>
<evidence type="ECO:0000313" key="2">
    <source>
        <dbReference type="EMBL" id="KOF16698.1"/>
    </source>
</evidence>
<feature type="transmembrane region" description="Helical" evidence="1">
    <location>
        <begin position="23"/>
        <end position="46"/>
    </location>
</feature>
<sequence>MSAAELLEWLAAWPLASAMRRSAILYLVVNAAHILAIALLIGAIVPLDLRLLGFFGNTSLEVLGPFLSRAAAVGLALAITTGFCLFSVRPAAYIANAAFVTKIVLLGIGAANAVSVHMGGAWRAAVNGGPVSWRLRIRAAVSLAVWPAALLAGRWIGFL</sequence>
<feature type="transmembrane region" description="Helical" evidence="1">
    <location>
        <begin position="93"/>
        <end position="115"/>
    </location>
</feature>
<keyword evidence="1" id="KW-1133">Transmembrane helix</keyword>
<accession>A0A0L8BQ36</accession>
<dbReference type="PATRIC" id="fig|106592.7.peg.1982"/>
<dbReference type="AlphaFoldDB" id="A0A0L8BQ36"/>
<feature type="transmembrane region" description="Helical" evidence="1">
    <location>
        <begin position="66"/>
        <end position="86"/>
    </location>
</feature>
<evidence type="ECO:0000256" key="1">
    <source>
        <dbReference type="SAM" id="Phobius"/>
    </source>
</evidence>
<feature type="transmembrane region" description="Helical" evidence="1">
    <location>
        <begin position="135"/>
        <end position="156"/>
    </location>
</feature>
<comment type="caution">
    <text evidence="2">The sequence shown here is derived from an EMBL/GenBank/DDBJ whole genome shotgun (WGS) entry which is preliminary data.</text>
</comment>
<dbReference type="OrthoDB" id="118399at2"/>
<keyword evidence="1" id="KW-0812">Transmembrane</keyword>
<name>A0A0L8BQ36_ENSAD</name>
<protein>
    <submittedName>
        <fullName evidence="2">Membrane protein</fullName>
    </submittedName>
</protein>
<evidence type="ECO:0000313" key="3">
    <source>
        <dbReference type="Proteomes" id="UP000037425"/>
    </source>
</evidence>
<gene>
    <name evidence="2" type="ORF">AC244_20730</name>
</gene>
<dbReference type="Proteomes" id="UP000037425">
    <property type="component" value="Unassembled WGS sequence"/>
</dbReference>
<dbReference type="RefSeq" id="WP_053250697.1">
    <property type="nucleotide sequence ID" value="NZ_LGAP01000015.1"/>
</dbReference>
<proteinExistence type="predicted"/>